<keyword evidence="4" id="KW-1185">Reference proteome</keyword>
<dbReference type="EnsemblMetazoa" id="XM_038211612.1">
    <property type="protein sequence ID" value="XP_038067540.1"/>
    <property type="gene ID" value="LOC119737338"/>
</dbReference>
<dbReference type="Pfam" id="PF15719">
    <property type="entry name" value="Rmp24-like"/>
    <property type="match status" value="1"/>
</dbReference>
<dbReference type="AlphaFoldDB" id="A0A914AU00"/>
<evidence type="ECO:0000256" key="1">
    <source>
        <dbReference type="ARBA" id="ARBA00006160"/>
    </source>
</evidence>
<dbReference type="OMA" id="WMNSKNI"/>
<evidence type="ECO:0000313" key="4">
    <source>
        <dbReference type="Proteomes" id="UP000887568"/>
    </source>
</evidence>
<feature type="compositionally biased region" description="Polar residues" evidence="2">
    <location>
        <begin position="162"/>
        <end position="176"/>
    </location>
</feature>
<reference evidence="3" key="1">
    <citation type="submission" date="2022-11" db="UniProtKB">
        <authorList>
            <consortium name="EnsemblMetazoa"/>
        </authorList>
    </citation>
    <scope>IDENTIFICATION</scope>
</reference>
<proteinExistence type="inferred from homology"/>
<name>A0A914AU00_PATMI</name>
<organism evidence="3 4">
    <name type="scientific">Patiria miniata</name>
    <name type="common">Bat star</name>
    <name type="synonym">Asterina miniata</name>
    <dbReference type="NCBI Taxonomy" id="46514"/>
    <lineage>
        <taxon>Eukaryota</taxon>
        <taxon>Metazoa</taxon>
        <taxon>Echinodermata</taxon>
        <taxon>Eleutherozoa</taxon>
        <taxon>Asterozoa</taxon>
        <taxon>Asteroidea</taxon>
        <taxon>Valvatacea</taxon>
        <taxon>Valvatida</taxon>
        <taxon>Asterinidae</taxon>
        <taxon>Patiria</taxon>
    </lineage>
</organism>
<dbReference type="GeneID" id="119737338"/>
<dbReference type="InterPro" id="IPR029779">
    <property type="entry name" value="Rmp24-like"/>
</dbReference>
<sequence>MAADHEREQIGSEKQQNLRFLWAAGNLYAEKNPHLSKYFISKFHRTSSSNTTVDGQAASSLYCPHCFNLIRPGNHSARLAPKLRLSRRIANSKRKATARGLLSLTKQKASQLKRWEQSQTKLSIKCQACNATAKIPGSKRHRSQPKQEGRRKLAAKRRLHQQETQQAGGQDTRTSVTPRKFAFPFTTPTAQGHRASPGVTPAGTLSASARKARNLNKQKHQQLQRMLAGAKQEKANTQSPLKDFLVSL</sequence>
<feature type="region of interest" description="Disordered" evidence="2">
    <location>
        <begin position="133"/>
        <end position="176"/>
    </location>
</feature>
<comment type="similarity">
    <text evidence="1">Belongs to the UPF0711 family.</text>
</comment>
<dbReference type="PANTHER" id="PTHR31402:SF2">
    <property type="entry name" value="UPF0711 PROTEIN C18ORF21"/>
    <property type="match status" value="1"/>
</dbReference>
<evidence type="ECO:0000313" key="3">
    <source>
        <dbReference type="EnsemblMetazoa" id="XP_038067540.1"/>
    </source>
</evidence>
<dbReference type="PANTHER" id="PTHR31402">
    <property type="entry name" value="UPF0711 PROTEIN C18ORF21"/>
    <property type="match status" value="1"/>
</dbReference>
<dbReference type="Proteomes" id="UP000887568">
    <property type="component" value="Unplaced"/>
</dbReference>
<dbReference type="RefSeq" id="XP_038067540.1">
    <property type="nucleotide sequence ID" value="XM_038211612.1"/>
</dbReference>
<feature type="region of interest" description="Disordered" evidence="2">
    <location>
        <begin position="185"/>
        <end position="204"/>
    </location>
</feature>
<evidence type="ECO:0000256" key="2">
    <source>
        <dbReference type="SAM" id="MobiDB-lite"/>
    </source>
</evidence>
<protein>
    <submittedName>
        <fullName evidence="3">Uncharacterized protein</fullName>
    </submittedName>
</protein>
<accession>A0A914AU00</accession>